<evidence type="ECO:0000256" key="2">
    <source>
        <dbReference type="ARBA" id="ARBA00009441"/>
    </source>
</evidence>
<evidence type="ECO:0000256" key="8">
    <source>
        <dbReference type="ARBA" id="ARBA00033408"/>
    </source>
</evidence>
<evidence type="ECO:0000256" key="5">
    <source>
        <dbReference type="ARBA" id="ARBA00022763"/>
    </source>
</evidence>
<proteinExistence type="inferred from homology"/>
<dbReference type="GO" id="GO:0005524">
    <property type="term" value="F:ATP binding"/>
    <property type="evidence" value="ECO:0007669"/>
    <property type="project" value="UniProtKB-KW"/>
</dbReference>
<protein>
    <recommendedName>
        <fullName evidence="3">DNA repair protein RecN</fullName>
    </recommendedName>
    <alternativeName>
        <fullName evidence="8">Recombination protein N</fullName>
    </alternativeName>
</protein>
<name>A0A7C5LV12_9PROT</name>
<sequence length="321" mass="34839">MLSEISVRDVVLIDKLDLELGKNFNVMTGETGAGKSIVLDALGMATGARSDKGLLRKNAQKAQCTAVFTLQSEHPVWAELEGAGVDAEAGDDLVLRRTLAIDGRSRAYINDAPVSARLLARIGSLLLEVHGQHDGRGLLDIGTHRGYLDQYANLSDDLDTCRKCFAAQSVARAHLQDLLTRQQKAEDEKAYLEHAISELDRLAARIGEDEELARERKRLQMSEGALAELSSAQQALGGERQFETQLSQGLAGLERLQAKLDTDDRSSAAMALGNAITAIEKALLELDEAANAVNQAAECFIFEPGRLDTVEERLFSLRATA</sequence>
<gene>
    <name evidence="10" type="ORF">ENJ42_04565</name>
</gene>
<feature type="domain" description="Rad50/SbcC-type AAA" evidence="9">
    <location>
        <begin position="13"/>
        <end position="52"/>
    </location>
</feature>
<dbReference type="Proteomes" id="UP000885830">
    <property type="component" value="Unassembled WGS sequence"/>
</dbReference>
<dbReference type="Pfam" id="PF13476">
    <property type="entry name" value="AAA_23"/>
    <property type="match status" value="1"/>
</dbReference>
<evidence type="ECO:0000313" key="10">
    <source>
        <dbReference type="EMBL" id="HHL42870.1"/>
    </source>
</evidence>
<feature type="non-terminal residue" evidence="10">
    <location>
        <position position="321"/>
    </location>
</feature>
<evidence type="ECO:0000256" key="4">
    <source>
        <dbReference type="ARBA" id="ARBA00022741"/>
    </source>
</evidence>
<keyword evidence="5" id="KW-0227">DNA damage</keyword>
<comment type="caution">
    <text evidence="10">The sequence shown here is derived from an EMBL/GenBank/DDBJ whole genome shotgun (WGS) entry which is preliminary data.</text>
</comment>
<dbReference type="GO" id="GO:0043590">
    <property type="term" value="C:bacterial nucleoid"/>
    <property type="evidence" value="ECO:0007669"/>
    <property type="project" value="TreeGrafter"/>
</dbReference>
<reference evidence="10" key="1">
    <citation type="journal article" date="2020" name="mSystems">
        <title>Genome- and Community-Level Interaction Insights into Carbon Utilization and Element Cycling Functions of Hydrothermarchaeota in Hydrothermal Sediment.</title>
        <authorList>
            <person name="Zhou Z."/>
            <person name="Liu Y."/>
            <person name="Xu W."/>
            <person name="Pan J."/>
            <person name="Luo Z.H."/>
            <person name="Li M."/>
        </authorList>
    </citation>
    <scope>NUCLEOTIDE SEQUENCE [LARGE SCALE GENOMIC DNA]</scope>
    <source>
        <strain evidence="10">HyVt-485</strain>
    </source>
</reference>
<evidence type="ECO:0000256" key="1">
    <source>
        <dbReference type="ARBA" id="ARBA00003618"/>
    </source>
</evidence>
<dbReference type="InterPro" id="IPR004604">
    <property type="entry name" value="DNA_recomb/repair_RecN"/>
</dbReference>
<evidence type="ECO:0000256" key="7">
    <source>
        <dbReference type="ARBA" id="ARBA00023204"/>
    </source>
</evidence>
<dbReference type="GO" id="GO:0006310">
    <property type="term" value="P:DNA recombination"/>
    <property type="evidence" value="ECO:0007669"/>
    <property type="project" value="InterPro"/>
</dbReference>
<keyword evidence="4" id="KW-0547">Nucleotide-binding</keyword>
<dbReference type="GO" id="GO:0006302">
    <property type="term" value="P:double-strand break repair"/>
    <property type="evidence" value="ECO:0007669"/>
    <property type="project" value="InterPro"/>
</dbReference>
<dbReference type="GO" id="GO:0009432">
    <property type="term" value="P:SOS response"/>
    <property type="evidence" value="ECO:0007669"/>
    <property type="project" value="TreeGrafter"/>
</dbReference>
<dbReference type="InterPro" id="IPR027417">
    <property type="entry name" value="P-loop_NTPase"/>
</dbReference>
<dbReference type="CDD" id="cd03241">
    <property type="entry name" value="ABC_RecN"/>
    <property type="match status" value="1"/>
</dbReference>
<keyword evidence="7" id="KW-0234">DNA repair</keyword>
<dbReference type="AlphaFoldDB" id="A0A7C5LV12"/>
<evidence type="ECO:0000256" key="3">
    <source>
        <dbReference type="ARBA" id="ARBA00021315"/>
    </source>
</evidence>
<accession>A0A7C5LV12</accession>
<comment type="function">
    <text evidence="1">May be involved in recombinational repair of damaged DNA.</text>
</comment>
<evidence type="ECO:0000259" key="9">
    <source>
        <dbReference type="Pfam" id="PF13476"/>
    </source>
</evidence>
<dbReference type="GO" id="GO:0016887">
    <property type="term" value="F:ATP hydrolysis activity"/>
    <property type="evidence" value="ECO:0007669"/>
    <property type="project" value="InterPro"/>
</dbReference>
<dbReference type="InterPro" id="IPR038729">
    <property type="entry name" value="Rad50/SbcC_AAA"/>
</dbReference>
<keyword evidence="6" id="KW-0067">ATP-binding</keyword>
<dbReference type="Gene3D" id="3.40.50.300">
    <property type="entry name" value="P-loop containing nucleotide triphosphate hydrolases"/>
    <property type="match status" value="1"/>
</dbReference>
<dbReference type="PANTHER" id="PTHR11059:SF0">
    <property type="entry name" value="DNA REPAIR PROTEIN RECN"/>
    <property type="match status" value="1"/>
</dbReference>
<dbReference type="PANTHER" id="PTHR11059">
    <property type="entry name" value="DNA REPAIR PROTEIN RECN"/>
    <property type="match status" value="1"/>
</dbReference>
<comment type="similarity">
    <text evidence="2">Belongs to the RecN family.</text>
</comment>
<evidence type="ECO:0000256" key="6">
    <source>
        <dbReference type="ARBA" id="ARBA00022840"/>
    </source>
</evidence>
<organism evidence="10">
    <name type="scientific">Hellea balneolensis</name>
    <dbReference type="NCBI Taxonomy" id="287478"/>
    <lineage>
        <taxon>Bacteria</taxon>
        <taxon>Pseudomonadati</taxon>
        <taxon>Pseudomonadota</taxon>
        <taxon>Alphaproteobacteria</taxon>
        <taxon>Maricaulales</taxon>
        <taxon>Robiginitomaculaceae</taxon>
        <taxon>Hellea</taxon>
    </lineage>
</organism>
<dbReference type="SUPFAM" id="SSF52540">
    <property type="entry name" value="P-loop containing nucleoside triphosphate hydrolases"/>
    <property type="match status" value="1"/>
</dbReference>
<dbReference type="EMBL" id="DRMJ01000229">
    <property type="protein sequence ID" value="HHL42870.1"/>
    <property type="molecule type" value="Genomic_DNA"/>
</dbReference>